<protein>
    <submittedName>
        <fullName evidence="1">Uncharacterized protein</fullName>
    </submittedName>
</protein>
<proteinExistence type="predicted"/>
<accession>A0ABQ9MMZ9</accession>
<gene>
    <name evidence="1" type="ORF">P3X46_009803</name>
</gene>
<reference evidence="1" key="1">
    <citation type="journal article" date="2023" name="Plant Biotechnol. J.">
        <title>Chromosome-level wild Hevea brasiliensis genome provides new tools for genomic-assisted breeding and valuable loci to elevate rubber yield.</title>
        <authorList>
            <person name="Cheng H."/>
            <person name="Song X."/>
            <person name="Hu Y."/>
            <person name="Wu T."/>
            <person name="Yang Q."/>
            <person name="An Z."/>
            <person name="Feng S."/>
            <person name="Deng Z."/>
            <person name="Wu W."/>
            <person name="Zeng X."/>
            <person name="Tu M."/>
            <person name="Wang X."/>
            <person name="Huang H."/>
        </authorList>
    </citation>
    <scope>NUCLEOTIDE SEQUENCE</scope>
    <source>
        <strain evidence="1">MT/VB/25A 57/8</strain>
    </source>
</reference>
<name>A0ABQ9MMZ9_HEVBR</name>
<keyword evidence="2" id="KW-1185">Reference proteome</keyword>
<evidence type="ECO:0000313" key="2">
    <source>
        <dbReference type="Proteomes" id="UP001174677"/>
    </source>
</evidence>
<dbReference type="Proteomes" id="UP001174677">
    <property type="component" value="Chromosome 5"/>
</dbReference>
<comment type="caution">
    <text evidence="1">The sequence shown here is derived from an EMBL/GenBank/DDBJ whole genome shotgun (WGS) entry which is preliminary data.</text>
</comment>
<evidence type="ECO:0000313" key="1">
    <source>
        <dbReference type="EMBL" id="KAJ9181699.1"/>
    </source>
</evidence>
<sequence>MPLLLYIHRLLNIYSKIIREVFEWNKQFGRPITFQYSWLNGVKIGVQEKKGIVPTSLLFNQRPLAHSSIGHVGYIRTGFSCGTEDPFSHVVRRLNQRFSSQSQSNREIFF</sequence>
<dbReference type="EMBL" id="JARPOI010000005">
    <property type="protein sequence ID" value="KAJ9181699.1"/>
    <property type="molecule type" value="Genomic_DNA"/>
</dbReference>
<organism evidence="1 2">
    <name type="scientific">Hevea brasiliensis</name>
    <name type="common">Para rubber tree</name>
    <name type="synonym">Siphonia brasiliensis</name>
    <dbReference type="NCBI Taxonomy" id="3981"/>
    <lineage>
        <taxon>Eukaryota</taxon>
        <taxon>Viridiplantae</taxon>
        <taxon>Streptophyta</taxon>
        <taxon>Embryophyta</taxon>
        <taxon>Tracheophyta</taxon>
        <taxon>Spermatophyta</taxon>
        <taxon>Magnoliopsida</taxon>
        <taxon>eudicotyledons</taxon>
        <taxon>Gunneridae</taxon>
        <taxon>Pentapetalae</taxon>
        <taxon>rosids</taxon>
        <taxon>fabids</taxon>
        <taxon>Malpighiales</taxon>
        <taxon>Euphorbiaceae</taxon>
        <taxon>Crotonoideae</taxon>
        <taxon>Micrandreae</taxon>
        <taxon>Hevea</taxon>
    </lineage>
</organism>